<keyword evidence="3 7" id="KW-0251">Elongation factor</keyword>
<dbReference type="GO" id="GO:0003924">
    <property type="term" value="F:GTPase activity"/>
    <property type="evidence" value="ECO:0007669"/>
    <property type="project" value="InterPro"/>
</dbReference>
<dbReference type="RefSeq" id="WP_165112350.1">
    <property type="nucleotide sequence ID" value="NZ_JAALAA010000016.1"/>
</dbReference>
<dbReference type="CDD" id="cd16262">
    <property type="entry name" value="EFG_III"/>
    <property type="match status" value="1"/>
</dbReference>
<dbReference type="InterPro" id="IPR009000">
    <property type="entry name" value="Transl_B-barrel_sf"/>
</dbReference>
<dbReference type="InterPro" id="IPR041095">
    <property type="entry name" value="EFG_II"/>
</dbReference>
<dbReference type="GO" id="GO:0005737">
    <property type="term" value="C:cytoplasm"/>
    <property type="evidence" value="ECO:0007669"/>
    <property type="project" value="UniProtKB-SubCell"/>
</dbReference>
<comment type="subcellular location">
    <subcellularLocation>
        <location evidence="7">Cytoplasm</location>
    </subcellularLocation>
</comment>
<reference evidence="10 11" key="1">
    <citation type="submission" date="2020-02" db="EMBL/GenBank/DDBJ databases">
        <title>Whole-genome analyses of novel actinobacteria.</title>
        <authorList>
            <person name="Sahin N."/>
        </authorList>
    </citation>
    <scope>NUCLEOTIDE SEQUENCE [LARGE SCALE GENOMIC DNA]</scope>
    <source>
        <strain evidence="10 11">KC13</strain>
    </source>
</reference>
<comment type="similarity">
    <text evidence="1 7">Belongs to the TRAFAC class translation factor GTPase superfamily. Classic translation factor GTPase family. EF-G/EF-2 subfamily.</text>
</comment>
<dbReference type="SUPFAM" id="SSF54211">
    <property type="entry name" value="Ribosomal protein S5 domain 2-like"/>
    <property type="match status" value="1"/>
</dbReference>
<dbReference type="InterPro" id="IPR004540">
    <property type="entry name" value="Transl_elong_EFG/EF2"/>
</dbReference>
<feature type="binding site" evidence="7">
    <location>
        <begin position="137"/>
        <end position="140"/>
    </location>
    <ligand>
        <name>GTP</name>
        <dbReference type="ChEBI" id="CHEBI:37565"/>
    </ligand>
</feature>
<dbReference type="SMART" id="SM00838">
    <property type="entry name" value="EFG_C"/>
    <property type="match status" value="1"/>
</dbReference>
<dbReference type="SMART" id="SM00889">
    <property type="entry name" value="EFG_IV"/>
    <property type="match status" value="1"/>
</dbReference>
<dbReference type="InterPro" id="IPR035647">
    <property type="entry name" value="EFG_III/V"/>
</dbReference>
<dbReference type="InterPro" id="IPR005517">
    <property type="entry name" value="Transl_elong_EFG/EF2_IV"/>
</dbReference>
<dbReference type="Gene3D" id="3.30.230.10">
    <property type="match status" value="1"/>
</dbReference>
<dbReference type="FunFam" id="3.30.70.870:FF:000001">
    <property type="entry name" value="Elongation factor G"/>
    <property type="match status" value="1"/>
</dbReference>
<dbReference type="InterPro" id="IPR009022">
    <property type="entry name" value="EFG_III"/>
</dbReference>
<evidence type="ECO:0000256" key="2">
    <source>
        <dbReference type="ARBA" id="ARBA00022741"/>
    </source>
</evidence>
<dbReference type="InterPro" id="IPR047872">
    <property type="entry name" value="EFG_IV"/>
</dbReference>
<evidence type="ECO:0000313" key="10">
    <source>
        <dbReference type="EMBL" id="NGN94637.1"/>
    </source>
</evidence>
<protein>
    <recommendedName>
        <fullName evidence="7 8">Elongation factor G</fullName>
        <shortName evidence="7">EF-G</shortName>
    </recommendedName>
</protein>
<dbReference type="GO" id="GO:0003746">
    <property type="term" value="F:translation elongation factor activity"/>
    <property type="evidence" value="ECO:0007669"/>
    <property type="project" value="UniProtKB-UniRule"/>
</dbReference>
<feature type="binding site" evidence="7">
    <location>
        <begin position="19"/>
        <end position="26"/>
    </location>
    <ligand>
        <name>GTP</name>
        <dbReference type="ChEBI" id="CHEBI:37565"/>
    </ligand>
</feature>
<keyword evidence="2 7" id="KW-0547">Nucleotide-binding</keyword>
<dbReference type="PROSITE" id="PS00301">
    <property type="entry name" value="G_TR_1"/>
    <property type="match status" value="1"/>
</dbReference>
<dbReference type="Pfam" id="PF14492">
    <property type="entry name" value="EFG_III"/>
    <property type="match status" value="1"/>
</dbReference>
<comment type="function">
    <text evidence="6 7">Catalyzes the GTP-dependent ribosomal translocation step during translation elongation. During this step, the ribosome changes from the pre-translocational (PRE) to the post-translocational (POST) state as the newly formed A-site-bound peptidyl-tRNA and P-site-bound deacylated tRNA move to the P and E sites, respectively. Catalyzes the coordinated movement of the two tRNA molecules, the mRNA and conformational changes in the ribosome.</text>
</comment>
<dbReference type="FunFam" id="3.30.230.10:FF:000003">
    <property type="entry name" value="Elongation factor G"/>
    <property type="match status" value="1"/>
</dbReference>
<keyword evidence="5 7" id="KW-0342">GTP-binding</keyword>
<dbReference type="PRINTS" id="PR00315">
    <property type="entry name" value="ELONGATNFCT"/>
</dbReference>
<dbReference type="InterPro" id="IPR000795">
    <property type="entry name" value="T_Tr_GTP-bd_dom"/>
</dbReference>
<evidence type="ECO:0000313" key="11">
    <source>
        <dbReference type="Proteomes" id="UP000483261"/>
    </source>
</evidence>
<organism evidence="10 11">
    <name type="scientific">Nocardioides turkmenicus</name>
    <dbReference type="NCBI Taxonomy" id="2711220"/>
    <lineage>
        <taxon>Bacteria</taxon>
        <taxon>Bacillati</taxon>
        <taxon>Actinomycetota</taxon>
        <taxon>Actinomycetes</taxon>
        <taxon>Propionibacteriales</taxon>
        <taxon>Nocardioidaceae</taxon>
        <taxon>Nocardioides</taxon>
    </lineage>
</organism>
<dbReference type="Pfam" id="PF00679">
    <property type="entry name" value="EFG_C"/>
    <property type="match status" value="1"/>
</dbReference>
<evidence type="ECO:0000256" key="6">
    <source>
        <dbReference type="ARBA" id="ARBA00024731"/>
    </source>
</evidence>
<dbReference type="InterPro" id="IPR031157">
    <property type="entry name" value="G_TR_CS"/>
</dbReference>
<dbReference type="GO" id="GO:0032790">
    <property type="term" value="P:ribosome disassembly"/>
    <property type="evidence" value="ECO:0007669"/>
    <property type="project" value="TreeGrafter"/>
</dbReference>
<gene>
    <name evidence="7 10" type="primary">fusA</name>
    <name evidence="10" type="ORF">G5C66_18070</name>
</gene>
<sequence length="704" mass="77404">MAVDITTDLNVVRNIGIMAHIDAGKTTTTERILFYTGISYKIGEVHEGAATMDWMEQEQERGITITSAATTCWWKDHQINIIDTPGHVDFTVEVERSLRVLDGAVAVFDGVAGVEPQSQTVWRQANKYSVPRMCFVNKLDRTGADFYMVVDSIVDKLHATPLVLQLPIGAESDFIGVVDLIEMNAKVWRGETQQGEDYVVEEIPADMADKAAEWREKLVETLAEADDDIMEVYLEEGDVFDVPTLKAAIRRATLADKLNPILTGTAFKNKGVQPLLDAIVDYLPSPIDVESIIGHDVKDEEVEVSRKPSEDEPFSGLVFKIASDPHLGKLFYLRVYSGKVEAGATVVNPINGRKERIGKIYQMHANKREEINSVGAGQIVAVMGLKDTKTGHTLCDPSNPVVLESMSFPAPVIEVAIEPKTKGDQQKLGTAIQRLTEEDPTFTVKTDEQTGQTIIAGMGELHLEVFVDRMKREFKVEATVGKPQVAYRETLRKKVENHSYTHKKQTGGSGQFAKVVISVEPNIDEETGQGAGYEFVNNVTGGRVPKEYIPSVDQGAQEAMEFGVLAGFPMVDVKVSLEDGAYHDVDSSELAFKIAGNQAFKEAARMAKAVLLEPMFAVEVTTPESFLGTVIGDINSRRGQVSSQEERHGDMVVQALVPLSEMFGYVGDLRSKTSGQASYSMEFDSYAEVPTNVADEIIKKARGE</sequence>
<dbReference type="Pfam" id="PF22042">
    <property type="entry name" value="EF-G_D2"/>
    <property type="match status" value="1"/>
</dbReference>
<dbReference type="HAMAP" id="MF_00054_B">
    <property type="entry name" value="EF_G_EF_2_B"/>
    <property type="match status" value="1"/>
</dbReference>
<feature type="binding site" evidence="7">
    <location>
        <begin position="83"/>
        <end position="87"/>
    </location>
    <ligand>
        <name>GTP</name>
        <dbReference type="ChEBI" id="CHEBI:37565"/>
    </ligand>
</feature>
<evidence type="ECO:0000256" key="4">
    <source>
        <dbReference type="ARBA" id="ARBA00022917"/>
    </source>
</evidence>
<dbReference type="Pfam" id="PF03764">
    <property type="entry name" value="EFG_IV"/>
    <property type="match status" value="1"/>
</dbReference>
<evidence type="ECO:0000256" key="1">
    <source>
        <dbReference type="ARBA" id="ARBA00005870"/>
    </source>
</evidence>
<dbReference type="NCBIfam" id="TIGR00484">
    <property type="entry name" value="EF-G"/>
    <property type="match status" value="1"/>
</dbReference>
<keyword evidence="11" id="KW-1185">Reference proteome</keyword>
<dbReference type="InterPro" id="IPR014721">
    <property type="entry name" value="Ribsml_uS5_D2-typ_fold_subgr"/>
</dbReference>
<dbReference type="PANTHER" id="PTHR43261:SF1">
    <property type="entry name" value="RIBOSOME-RELEASING FACTOR 2, MITOCHONDRIAL"/>
    <property type="match status" value="1"/>
</dbReference>
<dbReference type="NCBIfam" id="NF009381">
    <property type="entry name" value="PRK12740.1-5"/>
    <property type="match status" value="1"/>
</dbReference>
<comment type="caution">
    <text evidence="10">The sequence shown here is derived from an EMBL/GenBank/DDBJ whole genome shotgun (WGS) entry which is preliminary data.</text>
</comment>
<dbReference type="PANTHER" id="PTHR43261">
    <property type="entry name" value="TRANSLATION ELONGATION FACTOR G-RELATED"/>
    <property type="match status" value="1"/>
</dbReference>
<dbReference type="InterPro" id="IPR053905">
    <property type="entry name" value="EF-G-like_DII"/>
</dbReference>
<dbReference type="InterPro" id="IPR000640">
    <property type="entry name" value="EFG_V-like"/>
</dbReference>
<dbReference type="Proteomes" id="UP000483261">
    <property type="component" value="Unassembled WGS sequence"/>
</dbReference>
<dbReference type="CDD" id="cd01886">
    <property type="entry name" value="EF-G"/>
    <property type="match status" value="1"/>
</dbReference>
<dbReference type="FunFam" id="3.30.70.240:FF:000001">
    <property type="entry name" value="Elongation factor G"/>
    <property type="match status" value="1"/>
</dbReference>
<evidence type="ECO:0000259" key="9">
    <source>
        <dbReference type="PROSITE" id="PS51722"/>
    </source>
</evidence>
<dbReference type="InterPro" id="IPR005225">
    <property type="entry name" value="Small_GTP-bd"/>
</dbReference>
<dbReference type="GO" id="GO:0005525">
    <property type="term" value="F:GTP binding"/>
    <property type="evidence" value="ECO:0007669"/>
    <property type="project" value="UniProtKB-UniRule"/>
</dbReference>
<evidence type="ECO:0000256" key="5">
    <source>
        <dbReference type="ARBA" id="ARBA00023134"/>
    </source>
</evidence>
<evidence type="ECO:0000256" key="7">
    <source>
        <dbReference type="HAMAP-Rule" id="MF_00054"/>
    </source>
</evidence>
<dbReference type="PROSITE" id="PS51722">
    <property type="entry name" value="G_TR_2"/>
    <property type="match status" value="1"/>
</dbReference>
<dbReference type="CDD" id="cd01434">
    <property type="entry name" value="EFG_mtEFG1_IV"/>
    <property type="match status" value="1"/>
</dbReference>
<evidence type="ECO:0000256" key="8">
    <source>
        <dbReference type="NCBIfam" id="TIGR00484"/>
    </source>
</evidence>
<dbReference type="InterPro" id="IPR035649">
    <property type="entry name" value="EFG_V"/>
</dbReference>
<evidence type="ECO:0000256" key="3">
    <source>
        <dbReference type="ARBA" id="ARBA00022768"/>
    </source>
</evidence>
<keyword evidence="4 7" id="KW-0648">Protein biosynthesis</keyword>
<feature type="domain" description="Tr-type G" evidence="9">
    <location>
        <begin position="10"/>
        <end position="287"/>
    </location>
</feature>
<dbReference type="FunFam" id="2.40.30.10:FF:000006">
    <property type="entry name" value="Elongation factor G"/>
    <property type="match status" value="1"/>
</dbReference>
<accession>A0A6M1RED7</accession>
<dbReference type="Gene3D" id="2.40.30.10">
    <property type="entry name" value="Translation factors"/>
    <property type="match status" value="1"/>
</dbReference>
<proteinExistence type="inferred from homology"/>
<dbReference type="CDD" id="cd04088">
    <property type="entry name" value="EFG_mtEFG_II"/>
    <property type="match status" value="1"/>
</dbReference>
<dbReference type="FunFam" id="3.40.50.300:FF:000029">
    <property type="entry name" value="Elongation factor G"/>
    <property type="match status" value="1"/>
</dbReference>
<dbReference type="Gene3D" id="3.30.70.240">
    <property type="match status" value="1"/>
</dbReference>
<dbReference type="NCBIfam" id="TIGR00231">
    <property type="entry name" value="small_GTP"/>
    <property type="match status" value="1"/>
</dbReference>
<keyword evidence="7" id="KW-0963">Cytoplasm</keyword>
<dbReference type="Gene3D" id="3.40.50.300">
    <property type="entry name" value="P-loop containing nucleotide triphosphate hydrolases"/>
    <property type="match status" value="1"/>
</dbReference>
<name>A0A6M1RED7_9ACTN</name>
<dbReference type="CDD" id="cd03713">
    <property type="entry name" value="EFG_mtEFG_C"/>
    <property type="match status" value="1"/>
</dbReference>
<dbReference type="SUPFAM" id="SSF52540">
    <property type="entry name" value="P-loop containing nucleoside triphosphate hydrolases"/>
    <property type="match status" value="1"/>
</dbReference>
<dbReference type="InterPro" id="IPR027417">
    <property type="entry name" value="P-loop_NTPase"/>
</dbReference>
<dbReference type="SUPFAM" id="SSF50447">
    <property type="entry name" value="Translation proteins"/>
    <property type="match status" value="1"/>
</dbReference>
<dbReference type="SUPFAM" id="SSF54980">
    <property type="entry name" value="EF-G C-terminal domain-like"/>
    <property type="match status" value="2"/>
</dbReference>
<dbReference type="EMBL" id="JAALAA010000016">
    <property type="protein sequence ID" value="NGN94637.1"/>
    <property type="molecule type" value="Genomic_DNA"/>
</dbReference>
<dbReference type="Gene3D" id="3.30.70.870">
    <property type="entry name" value="Elongation Factor G (Translational Gtpase), domain 3"/>
    <property type="match status" value="1"/>
</dbReference>
<dbReference type="Pfam" id="PF00009">
    <property type="entry name" value="GTP_EFTU"/>
    <property type="match status" value="1"/>
</dbReference>
<dbReference type="InterPro" id="IPR020568">
    <property type="entry name" value="Ribosomal_Su5_D2-typ_SF"/>
</dbReference>
<dbReference type="AlphaFoldDB" id="A0A6M1RED7"/>